<keyword evidence="3" id="KW-1185">Reference proteome</keyword>
<feature type="transmembrane region" description="Helical" evidence="1">
    <location>
        <begin position="278"/>
        <end position="296"/>
    </location>
</feature>
<comment type="caution">
    <text evidence="2">The sequence shown here is derived from an EMBL/GenBank/DDBJ whole genome shotgun (WGS) entry which is preliminary data.</text>
</comment>
<feature type="transmembrane region" description="Helical" evidence="1">
    <location>
        <begin position="336"/>
        <end position="359"/>
    </location>
</feature>
<accession>A0ABV7AQY1</accession>
<keyword evidence="2" id="KW-0328">Glycosyltransferase</keyword>
<reference evidence="3" key="1">
    <citation type="journal article" date="2019" name="Int. J. Syst. Evol. Microbiol.">
        <title>The Global Catalogue of Microorganisms (GCM) 10K type strain sequencing project: providing services to taxonomists for standard genome sequencing and annotation.</title>
        <authorList>
            <consortium name="The Broad Institute Genomics Platform"/>
            <consortium name="The Broad Institute Genome Sequencing Center for Infectious Disease"/>
            <person name="Wu L."/>
            <person name="Ma J."/>
        </authorList>
    </citation>
    <scope>NUCLEOTIDE SEQUENCE [LARGE SCALE GENOMIC DNA]</scope>
    <source>
        <strain evidence="3">KCTC 62195</strain>
    </source>
</reference>
<keyword evidence="1" id="KW-0812">Transmembrane</keyword>
<dbReference type="SUPFAM" id="SSF53448">
    <property type="entry name" value="Nucleotide-diphospho-sugar transferases"/>
    <property type="match status" value="1"/>
</dbReference>
<sequence length="373" mass="41320">MLSVLEHAGVIAFLPVLIWGGLLLVPWRPWSTREQLEADPQAVRTADLSDITVLIPARNEADTIGSTLSALQAQGNGLQVVVVDDQSNDATASIAAAFPNTRVVSGQPLPEGWAGKLWALEQGKSHVRTAMTLLLDADIQLQPGLLPALLAFKRREGRNFVSLMADLRRTSFWDRLLLPVFVYYFKLLYPFALSNSRNKFVAAAAGGCVLVDTDVLHRIGAFASLRGALIDDCTLARQVKQAGYRTWVGLSRSVVSLRPYGNLASIHDMVARSAYTQLGYSVWALLAVTAIFLVAYGGPFAFMNLPTMWPWALSAWAAMTVSYLPILRYYRMSPLWALLLPISAAFYLGMTWSSAIRYWRGVRSRWKGRIYSH</sequence>
<dbReference type="PANTHER" id="PTHR43646:SF3">
    <property type="entry name" value="SLR1566 PROTEIN"/>
    <property type="match status" value="1"/>
</dbReference>
<name>A0ABV7AQY1_9GAMM</name>
<dbReference type="Pfam" id="PF13641">
    <property type="entry name" value="Glyco_tranf_2_3"/>
    <property type="match status" value="1"/>
</dbReference>
<dbReference type="PANTHER" id="PTHR43646">
    <property type="entry name" value="GLYCOSYLTRANSFERASE"/>
    <property type="match status" value="1"/>
</dbReference>
<feature type="transmembrane region" description="Helical" evidence="1">
    <location>
        <begin position="308"/>
        <end position="330"/>
    </location>
</feature>
<keyword evidence="1" id="KW-1133">Transmembrane helix</keyword>
<proteinExistence type="predicted"/>
<dbReference type="EMBL" id="JBHRSJ010000004">
    <property type="protein sequence ID" value="MFC2971216.1"/>
    <property type="molecule type" value="Genomic_DNA"/>
</dbReference>
<dbReference type="Proteomes" id="UP001595457">
    <property type="component" value="Unassembled WGS sequence"/>
</dbReference>
<dbReference type="EC" id="2.4.-.-" evidence="2"/>
<evidence type="ECO:0000256" key="1">
    <source>
        <dbReference type="SAM" id="Phobius"/>
    </source>
</evidence>
<evidence type="ECO:0000313" key="2">
    <source>
        <dbReference type="EMBL" id="MFC2971216.1"/>
    </source>
</evidence>
<dbReference type="GO" id="GO:0016757">
    <property type="term" value="F:glycosyltransferase activity"/>
    <property type="evidence" value="ECO:0007669"/>
    <property type="project" value="UniProtKB-KW"/>
</dbReference>
<dbReference type="Gene3D" id="3.90.550.10">
    <property type="entry name" value="Spore Coat Polysaccharide Biosynthesis Protein SpsA, Chain A"/>
    <property type="match status" value="1"/>
</dbReference>
<feature type="transmembrane region" description="Helical" evidence="1">
    <location>
        <begin position="6"/>
        <end position="25"/>
    </location>
</feature>
<keyword evidence="1" id="KW-0472">Membrane</keyword>
<gene>
    <name evidence="2" type="ORF">ACFOJE_03155</name>
</gene>
<keyword evidence="2" id="KW-0808">Transferase</keyword>
<evidence type="ECO:0000313" key="3">
    <source>
        <dbReference type="Proteomes" id="UP001595457"/>
    </source>
</evidence>
<dbReference type="RefSeq" id="WP_377812796.1">
    <property type="nucleotide sequence ID" value="NZ_JBHRSJ010000004.1"/>
</dbReference>
<protein>
    <submittedName>
        <fullName evidence="2">Glycosyltransferase</fullName>
        <ecNumber evidence="2">2.4.-.-</ecNumber>
    </submittedName>
</protein>
<organism evidence="2 3">
    <name type="scientific">Azotobacter bryophylli</name>
    <dbReference type="NCBI Taxonomy" id="1986537"/>
    <lineage>
        <taxon>Bacteria</taxon>
        <taxon>Pseudomonadati</taxon>
        <taxon>Pseudomonadota</taxon>
        <taxon>Gammaproteobacteria</taxon>
        <taxon>Pseudomonadales</taxon>
        <taxon>Pseudomonadaceae</taxon>
        <taxon>Azotobacter</taxon>
    </lineage>
</organism>
<dbReference type="InterPro" id="IPR029044">
    <property type="entry name" value="Nucleotide-diphossugar_trans"/>
</dbReference>